<sequence>MLDKRLLDILICPKCKGELVYDEERDILICKKDGIYFEIKNNIPIMLLEKAKKLDEK</sequence>
<dbReference type="InterPro" id="IPR005651">
    <property type="entry name" value="Trm112-like"/>
</dbReference>
<protein>
    <recommendedName>
        <fullName evidence="1">UPF0434 protein ENS15_03550</fullName>
    </recommendedName>
</protein>
<dbReference type="HAMAP" id="MF_01187">
    <property type="entry name" value="UPF0434"/>
    <property type="match status" value="1"/>
</dbReference>
<dbReference type="Pfam" id="PF03966">
    <property type="entry name" value="Trm112p"/>
    <property type="match status" value="1"/>
</dbReference>
<evidence type="ECO:0000313" key="2">
    <source>
        <dbReference type="EMBL" id="HFK23708.1"/>
    </source>
</evidence>
<dbReference type="PANTHER" id="PTHR33505:SF4">
    <property type="entry name" value="PROTEIN PREY, MITOCHONDRIAL"/>
    <property type="match status" value="1"/>
</dbReference>
<dbReference type="AlphaFoldDB" id="A0A7C3J631"/>
<dbReference type="GO" id="GO:0005829">
    <property type="term" value="C:cytosol"/>
    <property type="evidence" value="ECO:0007669"/>
    <property type="project" value="TreeGrafter"/>
</dbReference>
<proteinExistence type="inferred from homology"/>
<dbReference type="Gene3D" id="2.20.25.10">
    <property type="match status" value="1"/>
</dbReference>
<organism evidence="2">
    <name type="scientific">candidate division WOR-3 bacterium</name>
    <dbReference type="NCBI Taxonomy" id="2052148"/>
    <lineage>
        <taxon>Bacteria</taxon>
        <taxon>Bacteria division WOR-3</taxon>
    </lineage>
</organism>
<gene>
    <name evidence="2" type="ORF">ENS15_03550</name>
</gene>
<comment type="similarity">
    <text evidence="1">Belongs to the UPF0434 family.</text>
</comment>
<reference evidence="2" key="1">
    <citation type="journal article" date="2020" name="mSystems">
        <title>Genome- and Community-Level Interaction Insights into Carbon Utilization and Element Cycling Functions of Hydrothermarchaeota in Hydrothermal Sediment.</title>
        <authorList>
            <person name="Zhou Z."/>
            <person name="Liu Y."/>
            <person name="Xu W."/>
            <person name="Pan J."/>
            <person name="Luo Z.H."/>
            <person name="Li M."/>
        </authorList>
    </citation>
    <scope>NUCLEOTIDE SEQUENCE [LARGE SCALE GENOMIC DNA]</scope>
    <source>
        <strain evidence="2">SpSt-464</strain>
    </source>
</reference>
<name>A0A7C3J631_UNCW3</name>
<dbReference type="SUPFAM" id="SSF158997">
    <property type="entry name" value="Trm112p-like"/>
    <property type="match status" value="1"/>
</dbReference>
<accession>A0A7C3J631</accession>
<dbReference type="PANTHER" id="PTHR33505">
    <property type="entry name" value="ZGC:162634"/>
    <property type="match status" value="1"/>
</dbReference>
<comment type="caution">
    <text evidence="2">The sequence shown here is derived from an EMBL/GenBank/DDBJ whole genome shotgun (WGS) entry which is preliminary data.</text>
</comment>
<evidence type="ECO:0000256" key="1">
    <source>
        <dbReference type="HAMAP-Rule" id="MF_01187"/>
    </source>
</evidence>
<dbReference type="EMBL" id="DSTT01000004">
    <property type="protein sequence ID" value="HFK23708.1"/>
    <property type="molecule type" value="Genomic_DNA"/>
</dbReference>